<name>A0AAV4N1E9_9ARAC</name>
<sequence length="183" mass="21169">MQRSRTYHVKNGWVGEGRKKRCANDKKRGWEERTLRQRFYRDGFPLTCSCRLLGICSYGDNISLHDLLSCFWQTNAYLRATENHIDMFGRMFQSPSRHRRNSLAPGNIKKQTRGRSFPESKTDLATGTITRNTRFADTEKSRSRPIAVLFRVVGVAGRPNQLEGDIGEEGRFFQRELSYVNDG</sequence>
<organism evidence="2 3">
    <name type="scientific">Caerostris darwini</name>
    <dbReference type="NCBI Taxonomy" id="1538125"/>
    <lineage>
        <taxon>Eukaryota</taxon>
        <taxon>Metazoa</taxon>
        <taxon>Ecdysozoa</taxon>
        <taxon>Arthropoda</taxon>
        <taxon>Chelicerata</taxon>
        <taxon>Arachnida</taxon>
        <taxon>Araneae</taxon>
        <taxon>Araneomorphae</taxon>
        <taxon>Entelegynae</taxon>
        <taxon>Araneoidea</taxon>
        <taxon>Araneidae</taxon>
        <taxon>Caerostris</taxon>
    </lineage>
</organism>
<evidence type="ECO:0000313" key="2">
    <source>
        <dbReference type="EMBL" id="GIX78090.1"/>
    </source>
</evidence>
<gene>
    <name evidence="2" type="ORF">CDAR_508451</name>
</gene>
<feature type="region of interest" description="Disordered" evidence="1">
    <location>
        <begin position="96"/>
        <end position="123"/>
    </location>
</feature>
<dbReference type="AlphaFoldDB" id="A0AAV4N1E9"/>
<evidence type="ECO:0000256" key="1">
    <source>
        <dbReference type="SAM" id="MobiDB-lite"/>
    </source>
</evidence>
<keyword evidence="3" id="KW-1185">Reference proteome</keyword>
<comment type="caution">
    <text evidence="2">The sequence shown here is derived from an EMBL/GenBank/DDBJ whole genome shotgun (WGS) entry which is preliminary data.</text>
</comment>
<accession>A0AAV4N1E9</accession>
<evidence type="ECO:0000313" key="3">
    <source>
        <dbReference type="Proteomes" id="UP001054837"/>
    </source>
</evidence>
<protein>
    <submittedName>
        <fullName evidence="2">Uncharacterized protein</fullName>
    </submittedName>
</protein>
<dbReference type="EMBL" id="BPLQ01001079">
    <property type="protein sequence ID" value="GIX78090.1"/>
    <property type="molecule type" value="Genomic_DNA"/>
</dbReference>
<dbReference type="Proteomes" id="UP001054837">
    <property type="component" value="Unassembled WGS sequence"/>
</dbReference>
<proteinExistence type="predicted"/>
<reference evidence="2 3" key="1">
    <citation type="submission" date="2021-06" db="EMBL/GenBank/DDBJ databases">
        <title>Caerostris darwini draft genome.</title>
        <authorList>
            <person name="Kono N."/>
            <person name="Arakawa K."/>
        </authorList>
    </citation>
    <scope>NUCLEOTIDE SEQUENCE [LARGE SCALE GENOMIC DNA]</scope>
</reference>